<protein>
    <submittedName>
        <fullName evidence="2">Uncharacterized protein</fullName>
    </submittedName>
</protein>
<organism evidence="2 3">
    <name type="scientific">Tritrichomonas musculus</name>
    <dbReference type="NCBI Taxonomy" id="1915356"/>
    <lineage>
        <taxon>Eukaryota</taxon>
        <taxon>Metamonada</taxon>
        <taxon>Parabasalia</taxon>
        <taxon>Tritrichomonadida</taxon>
        <taxon>Tritrichomonadidae</taxon>
        <taxon>Tritrichomonas</taxon>
    </lineage>
</organism>
<evidence type="ECO:0000256" key="1">
    <source>
        <dbReference type="SAM" id="Coils"/>
    </source>
</evidence>
<reference evidence="2 3" key="1">
    <citation type="submission" date="2024-04" db="EMBL/GenBank/DDBJ databases">
        <title>Tritrichomonas musculus Genome.</title>
        <authorList>
            <person name="Alves-Ferreira E."/>
            <person name="Grigg M."/>
            <person name="Lorenzi H."/>
            <person name="Galac M."/>
        </authorList>
    </citation>
    <scope>NUCLEOTIDE SEQUENCE [LARGE SCALE GENOMIC DNA]</scope>
    <source>
        <strain evidence="2 3">EAF2021</strain>
    </source>
</reference>
<feature type="coiled-coil region" evidence="1">
    <location>
        <begin position="187"/>
        <end position="214"/>
    </location>
</feature>
<keyword evidence="3" id="KW-1185">Reference proteome</keyword>
<name>A0ABR2H6N6_9EUKA</name>
<accession>A0ABR2H6N6</accession>
<feature type="coiled-coil region" evidence="1">
    <location>
        <begin position="86"/>
        <end position="148"/>
    </location>
</feature>
<evidence type="ECO:0000313" key="2">
    <source>
        <dbReference type="EMBL" id="KAK8841884.1"/>
    </source>
</evidence>
<feature type="coiled-coil region" evidence="1">
    <location>
        <begin position="390"/>
        <end position="450"/>
    </location>
</feature>
<comment type="caution">
    <text evidence="2">The sequence shown here is derived from an EMBL/GenBank/DDBJ whole genome shotgun (WGS) entry which is preliminary data.</text>
</comment>
<gene>
    <name evidence="2" type="ORF">M9Y10_026836</name>
</gene>
<dbReference type="EMBL" id="JAPFFF010000040">
    <property type="protein sequence ID" value="KAK8841884.1"/>
    <property type="molecule type" value="Genomic_DNA"/>
</dbReference>
<sequence length="469" mass="56066">MDTSFVNKIQDIKDAIKNSERILDDDLRQIQNLQNTLILRKQKIIELDSLISDSIIQEDILKRKNSIIQTNIDHIKNTSSNHLGVIEKLKKTYQNSETLNRQAKEKHQNLLDKINELEVNYAKMENQMNSIMSDFEEHNNEKKKLTSQFDQLHNFDKSYFELSNKFELLQNQENFLQEQLFQFNSISDKQEKEINSLKEENEFYTQYISKYKKESTYFQQNIKKIEDKLALMNTKNCKFQISQDYINYLKTQITLTENQINHMKMHQYSIEKTLAIEDDGFCNLKSFDIEEFTKKAEKIQNELLDDKKTLILLDKEKDDLANESVNTKFYTAYNQEKLLYLQNLQTQIQKLESKDPIYSKELSELHSKSKKLEIDLKTSEDCILRKKTEQEELKRRIQINQEIKTQHENQMEQIQSKFKAVEIKSNQEEIDKLHKENKSLMQKILKFEDSIFKKKVKKKKVIKKQPFIH</sequence>
<dbReference type="Proteomes" id="UP001470230">
    <property type="component" value="Unassembled WGS sequence"/>
</dbReference>
<evidence type="ECO:0000313" key="3">
    <source>
        <dbReference type="Proteomes" id="UP001470230"/>
    </source>
</evidence>
<keyword evidence="1" id="KW-0175">Coiled coil</keyword>
<proteinExistence type="predicted"/>